<keyword evidence="2" id="KW-0812">Transmembrane</keyword>
<dbReference type="InterPro" id="IPR048254">
    <property type="entry name" value="CDP_ALCOHOL_P_TRANSF_CS"/>
</dbReference>
<evidence type="ECO:0008006" key="4">
    <source>
        <dbReference type="Google" id="ProtNLM"/>
    </source>
</evidence>
<dbReference type="InterPro" id="IPR043130">
    <property type="entry name" value="CDP-OH_PTrfase_TM_dom"/>
</dbReference>
<feature type="non-terminal residue" evidence="3">
    <location>
        <position position="125"/>
    </location>
</feature>
<organism evidence="3">
    <name type="scientific">marine sediment metagenome</name>
    <dbReference type="NCBI Taxonomy" id="412755"/>
    <lineage>
        <taxon>unclassified sequences</taxon>
        <taxon>metagenomes</taxon>
        <taxon>ecological metagenomes</taxon>
    </lineage>
</organism>
<evidence type="ECO:0000256" key="1">
    <source>
        <dbReference type="ARBA" id="ARBA00022679"/>
    </source>
</evidence>
<sequence length="125" mass="13078">MSDETAGKSPPTREGGAPRRILRDTSFLPALVTLMNGIAGFAAIHYATKGPLGSAELGNLTLSAWLIFAAIVFDALDGRVARMTRKATDFGAQLDSLCDTISFGVAPAILMVHTVFTAIGGLDIL</sequence>
<evidence type="ECO:0000313" key="3">
    <source>
        <dbReference type="EMBL" id="GAH37156.1"/>
    </source>
</evidence>
<dbReference type="EMBL" id="BARU01009450">
    <property type="protein sequence ID" value="GAH37156.1"/>
    <property type="molecule type" value="Genomic_DNA"/>
</dbReference>
<dbReference type="GO" id="GO:0016020">
    <property type="term" value="C:membrane"/>
    <property type="evidence" value="ECO:0007669"/>
    <property type="project" value="InterPro"/>
</dbReference>
<gene>
    <name evidence="3" type="ORF">S03H2_18227</name>
</gene>
<feature type="transmembrane region" description="Helical" evidence="2">
    <location>
        <begin position="27"/>
        <end position="47"/>
    </location>
</feature>
<comment type="caution">
    <text evidence="3">The sequence shown here is derived from an EMBL/GenBank/DDBJ whole genome shotgun (WGS) entry which is preliminary data.</text>
</comment>
<reference evidence="3" key="1">
    <citation type="journal article" date="2014" name="Front. Microbiol.">
        <title>High frequency of phylogenetically diverse reductive dehalogenase-homologous genes in deep subseafloor sedimentary metagenomes.</title>
        <authorList>
            <person name="Kawai M."/>
            <person name="Futagami T."/>
            <person name="Toyoda A."/>
            <person name="Takaki Y."/>
            <person name="Nishi S."/>
            <person name="Hori S."/>
            <person name="Arai W."/>
            <person name="Tsubouchi T."/>
            <person name="Morono Y."/>
            <person name="Uchiyama I."/>
            <person name="Ito T."/>
            <person name="Fujiyama A."/>
            <person name="Inagaki F."/>
            <person name="Takami H."/>
        </authorList>
    </citation>
    <scope>NUCLEOTIDE SEQUENCE</scope>
    <source>
        <strain evidence="3">Expedition CK06-06</strain>
    </source>
</reference>
<evidence type="ECO:0000256" key="2">
    <source>
        <dbReference type="SAM" id="Phobius"/>
    </source>
</evidence>
<dbReference type="GO" id="GO:0008654">
    <property type="term" value="P:phospholipid biosynthetic process"/>
    <property type="evidence" value="ECO:0007669"/>
    <property type="project" value="InterPro"/>
</dbReference>
<keyword evidence="2" id="KW-1133">Transmembrane helix</keyword>
<feature type="transmembrane region" description="Helical" evidence="2">
    <location>
        <begin position="59"/>
        <end position="76"/>
    </location>
</feature>
<keyword evidence="1" id="KW-0808">Transferase</keyword>
<dbReference type="InterPro" id="IPR000462">
    <property type="entry name" value="CDP-OH_P_trans"/>
</dbReference>
<keyword evidence="2" id="KW-0472">Membrane</keyword>
<dbReference type="AlphaFoldDB" id="X1EUU8"/>
<dbReference type="Pfam" id="PF01066">
    <property type="entry name" value="CDP-OH_P_transf"/>
    <property type="match status" value="1"/>
</dbReference>
<accession>X1EUU8</accession>
<dbReference type="Gene3D" id="1.20.120.1760">
    <property type="match status" value="1"/>
</dbReference>
<name>X1EUU8_9ZZZZ</name>
<protein>
    <recommendedName>
        <fullName evidence="4">CDP-diacylglycerol--serine O-phosphatidyltransferase</fullName>
    </recommendedName>
</protein>
<dbReference type="GO" id="GO:0016780">
    <property type="term" value="F:phosphotransferase activity, for other substituted phosphate groups"/>
    <property type="evidence" value="ECO:0007669"/>
    <property type="project" value="InterPro"/>
</dbReference>
<proteinExistence type="predicted"/>
<dbReference type="PROSITE" id="PS00379">
    <property type="entry name" value="CDP_ALCOHOL_P_TRANSF"/>
    <property type="match status" value="1"/>
</dbReference>